<organism evidence="8 9">
    <name type="scientific">Caulifigura coniformis</name>
    <dbReference type="NCBI Taxonomy" id="2527983"/>
    <lineage>
        <taxon>Bacteria</taxon>
        <taxon>Pseudomonadati</taxon>
        <taxon>Planctomycetota</taxon>
        <taxon>Planctomycetia</taxon>
        <taxon>Planctomycetales</taxon>
        <taxon>Planctomycetaceae</taxon>
        <taxon>Caulifigura</taxon>
    </lineage>
</organism>
<proteinExistence type="predicted"/>
<feature type="transmembrane region" description="Helical" evidence="6">
    <location>
        <begin position="6"/>
        <end position="28"/>
    </location>
</feature>
<dbReference type="PANTHER" id="PTHR35007">
    <property type="entry name" value="INTEGRAL MEMBRANE PROTEIN-RELATED"/>
    <property type="match status" value="1"/>
</dbReference>
<keyword evidence="9" id="KW-1185">Reference proteome</keyword>
<dbReference type="Pfam" id="PF00482">
    <property type="entry name" value="T2SSF"/>
    <property type="match status" value="1"/>
</dbReference>
<dbReference type="KEGG" id="ccos:Pan44_08390"/>
<protein>
    <submittedName>
        <fullName evidence="8">Bacterial type II secretion system protein F domain protein</fullName>
    </submittedName>
</protein>
<dbReference type="RefSeq" id="WP_145027509.1">
    <property type="nucleotide sequence ID" value="NZ_CP036271.1"/>
</dbReference>
<comment type="subcellular location">
    <subcellularLocation>
        <location evidence="1">Cell membrane</location>
        <topology evidence="1">Multi-pass membrane protein</topology>
    </subcellularLocation>
</comment>
<evidence type="ECO:0000313" key="8">
    <source>
        <dbReference type="EMBL" id="QDT52826.1"/>
    </source>
</evidence>
<evidence type="ECO:0000256" key="1">
    <source>
        <dbReference type="ARBA" id="ARBA00004651"/>
    </source>
</evidence>
<keyword evidence="5 6" id="KW-0472">Membrane</keyword>
<reference evidence="8 9" key="1">
    <citation type="submission" date="2019-02" db="EMBL/GenBank/DDBJ databases">
        <title>Deep-cultivation of Planctomycetes and their phenomic and genomic characterization uncovers novel biology.</title>
        <authorList>
            <person name="Wiegand S."/>
            <person name="Jogler M."/>
            <person name="Boedeker C."/>
            <person name="Pinto D."/>
            <person name="Vollmers J."/>
            <person name="Rivas-Marin E."/>
            <person name="Kohn T."/>
            <person name="Peeters S.H."/>
            <person name="Heuer A."/>
            <person name="Rast P."/>
            <person name="Oberbeckmann S."/>
            <person name="Bunk B."/>
            <person name="Jeske O."/>
            <person name="Meyerdierks A."/>
            <person name="Storesund J.E."/>
            <person name="Kallscheuer N."/>
            <person name="Luecker S."/>
            <person name="Lage O.M."/>
            <person name="Pohl T."/>
            <person name="Merkel B.J."/>
            <person name="Hornburger P."/>
            <person name="Mueller R.-W."/>
            <person name="Bruemmer F."/>
            <person name="Labrenz M."/>
            <person name="Spormann A.M."/>
            <person name="Op den Camp H."/>
            <person name="Overmann J."/>
            <person name="Amann R."/>
            <person name="Jetten M.S.M."/>
            <person name="Mascher T."/>
            <person name="Medema M.H."/>
            <person name="Devos D.P."/>
            <person name="Kaster A.-K."/>
            <person name="Ovreas L."/>
            <person name="Rohde M."/>
            <person name="Galperin M.Y."/>
            <person name="Jogler C."/>
        </authorList>
    </citation>
    <scope>NUCLEOTIDE SEQUENCE [LARGE SCALE GENOMIC DNA]</scope>
    <source>
        <strain evidence="8 9">Pan44</strain>
    </source>
</reference>
<dbReference type="EMBL" id="CP036271">
    <property type="protein sequence ID" value="QDT52826.1"/>
    <property type="molecule type" value="Genomic_DNA"/>
</dbReference>
<feature type="domain" description="Type II secretion system protein GspF" evidence="7">
    <location>
        <begin position="165"/>
        <end position="292"/>
    </location>
</feature>
<evidence type="ECO:0000256" key="3">
    <source>
        <dbReference type="ARBA" id="ARBA00022692"/>
    </source>
</evidence>
<feature type="transmembrane region" description="Helical" evidence="6">
    <location>
        <begin position="274"/>
        <end position="298"/>
    </location>
</feature>
<feature type="transmembrane region" description="Helical" evidence="6">
    <location>
        <begin position="125"/>
        <end position="142"/>
    </location>
</feature>
<keyword evidence="4 6" id="KW-1133">Transmembrane helix</keyword>
<name>A0A517S9R3_9PLAN</name>
<dbReference type="OrthoDB" id="9810662at2"/>
<dbReference type="GO" id="GO:0005886">
    <property type="term" value="C:plasma membrane"/>
    <property type="evidence" value="ECO:0007669"/>
    <property type="project" value="UniProtKB-SubCell"/>
</dbReference>
<gene>
    <name evidence="8" type="ORF">Pan44_08390</name>
</gene>
<dbReference type="InterPro" id="IPR018076">
    <property type="entry name" value="T2SS_GspF_dom"/>
</dbReference>
<dbReference type="InParanoid" id="A0A517S9R3"/>
<dbReference type="PANTHER" id="PTHR35007:SF2">
    <property type="entry name" value="PILUS ASSEMBLE PROTEIN"/>
    <property type="match status" value="1"/>
</dbReference>
<evidence type="ECO:0000259" key="7">
    <source>
        <dbReference type="Pfam" id="PF00482"/>
    </source>
</evidence>
<dbReference type="Proteomes" id="UP000315700">
    <property type="component" value="Chromosome"/>
</dbReference>
<evidence type="ECO:0000256" key="5">
    <source>
        <dbReference type="ARBA" id="ARBA00023136"/>
    </source>
</evidence>
<keyword evidence="2" id="KW-1003">Cell membrane</keyword>
<evidence type="ECO:0000256" key="6">
    <source>
        <dbReference type="SAM" id="Phobius"/>
    </source>
</evidence>
<evidence type="ECO:0000313" key="9">
    <source>
        <dbReference type="Proteomes" id="UP000315700"/>
    </source>
</evidence>
<dbReference type="AlphaFoldDB" id="A0A517S9R3"/>
<keyword evidence="3 6" id="KW-0812">Transmembrane</keyword>
<accession>A0A517S9R3</accession>
<sequence>MPVSGDLWPLLASTLVGGGVFALGAALAGSPADETTVQAWRYDVSRAKELRRISLLYRLAEPVIGPLARMNRRWFSGALPEISRELQAAGRPRFWSPEEWLAVAEIESVLLSIPLWILLFREMGPPGLILGFVGTAVIALLLRRSLTQAARYRLWRIKLALPYLLDLLTLLMEAGSTFLHALEEGVREFREEPVGQEFGRVMAEMQMGKSRTAALDAMRERLSDDEIGSLIGAIIQGEQLGTPLALLFRAQADVLRLKRTQRAETIAGEAAVKMLFPAVLIMMATVIIMLGPFILGLLTDDWFAG</sequence>
<evidence type="ECO:0000256" key="4">
    <source>
        <dbReference type="ARBA" id="ARBA00022989"/>
    </source>
</evidence>
<evidence type="ECO:0000256" key="2">
    <source>
        <dbReference type="ARBA" id="ARBA00022475"/>
    </source>
</evidence>